<dbReference type="AlphaFoldDB" id="A0A9P3G0S0"/>
<comment type="caution">
    <text evidence="1">The sequence shown here is derived from an EMBL/GenBank/DDBJ whole genome shotgun (WGS) entry which is preliminary data.</text>
</comment>
<dbReference type="Proteomes" id="UP000703269">
    <property type="component" value="Unassembled WGS sequence"/>
</dbReference>
<reference evidence="1 2" key="1">
    <citation type="submission" date="2021-08" db="EMBL/GenBank/DDBJ databases">
        <title>Draft Genome Sequence of Phanerochaete sordida strain YK-624.</title>
        <authorList>
            <person name="Mori T."/>
            <person name="Dohra H."/>
            <person name="Suzuki T."/>
            <person name="Kawagishi H."/>
            <person name="Hirai H."/>
        </authorList>
    </citation>
    <scope>NUCLEOTIDE SEQUENCE [LARGE SCALE GENOMIC DNA]</scope>
    <source>
        <strain evidence="1 2">YK-624</strain>
    </source>
</reference>
<sequence>MYSPLRALFLVLNVLGWSVLVFLGTVSLVAPVHALPVAFPAVRSTNYAPAPNASHPLFVPHAPVSRRDVLDSVEQLGALGTAVQPRDINTVVGDINILNNYYTQMTRHAENFHQLAQQPESSRSAGYEQESANELSSFHSNLLGFQNTLAQLGADKGLANYDRSNDLETLLKDLVNANKYALSDVDDFVYKIPTLGPTLGPIVYEIKCILDEVLDAVENLSDAIINAIEPLLQDLIGTATATACNSGLQLAGLCLVL</sequence>
<dbReference type="EMBL" id="BPQB01000003">
    <property type="protein sequence ID" value="GJE86108.1"/>
    <property type="molecule type" value="Genomic_DNA"/>
</dbReference>
<proteinExistence type="predicted"/>
<organism evidence="1 2">
    <name type="scientific">Phanerochaete sordida</name>
    <dbReference type="NCBI Taxonomy" id="48140"/>
    <lineage>
        <taxon>Eukaryota</taxon>
        <taxon>Fungi</taxon>
        <taxon>Dikarya</taxon>
        <taxon>Basidiomycota</taxon>
        <taxon>Agaricomycotina</taxon>
        <taxon>Agaricomycetes</taxon>
        <taxon>Polyporales</taxon>
        <taxon>Phanerochaetaceae</taxon>
        <taxon>Phanerochaete</taxon>
    </lineage>
</organism>
<name>A0A9P3G0S0_9APHY</name>
<evidence type="ECO:0000313" key="2">
    <source>
        <dbReference type="Proteomes" id="UP000703269"/>
    </source>
</evidence>
<evidence type="ECO:0000313" key="1">
    <source>
        <dbReference type="EMBL" id="GJE86108.1"/>
    </source>
</evidence>
<protein>
    <submittedName>
        <fullName evidence="1">Uncharacterized protein</fullName>
    </submittedName>
</protein>
<dbReference type="OrthoDB" id="2497682at2759"/>
<keyword evidence="2" id="KW-1185">Reference proteome</keyword>
<accession>A0A9P3G0S0</accession>
<gene>
    <name evidence="1" type="ORF">PsYK624_021880</name>
</gene>